<evidence type="ECO:0000313" key="10">
    <source>
        <dbReference type="EMBL" id="MFD0849076.1"/>
    </source>
</evidence>
<feature type="transmembrane region" description="Helical" evidence="8">
    <location>
        <begin position="224"/>
        <end position="245"/>
    </location>
</feature>
<evidence type="ECO:0000259" key="9">
    <source>
        <dbReference type="PROSITE" id="PS50850"/>
    </source>
</evidence>
<feature type="domain" description="Major facilitator superfamily (MFS) profile" evidence="9">
    <location>
        <begin position="11"/>
        <end position="412"/>
    </location>
</feature>
<organism evidence="10 11">
    <name type="scientific">Sphingosinicella xenopeptidilytica</name>
    <dbReference type="NCBI Taxonomy" id="364098"/>
    <lineage>
        <taxon>Bacteria</taxon>
        <taxon>Pseudomonadati</taxon>
        <taxon>Pseudomonadota</taxon>
        <taxon>Alphaproteobacteria</taxon>
        <taxon>Sphingomonadales</taxon>
        <taxon>Sphingosinicellaceae</taxon>
        <taxon>Sphingosinicella</taxon>
    </lineage>
</organism>
<dbReference type="Pfam" id="PF07690">
    <property type="entry name" value="MFS_1"/>
    <property type="match status" value="1"/>
</dbReference>
<feature type="transmembrane region" description="Helical" evidence="8">
    <location>
        <begin position="297"/>
        <end position="317"/>
    </location>
</feature>
<dbReference type="InterPro" id="IPR051084">
    <property type="entry name" value="H+-coupled_symporters"/>
</dbReference>
<evidence type="ECO:0000256" key="8">
    <source>
        <dbReference type="SAM" id="Phobius"/>
    </source>
</evidence>
<accession>A0ABW3C625</accession>
<keyword evidence="11" id="KW-1185">Reference proteome</keyword>
<evidence type="ECO:0000313" key="11">
    <source>
        <dbReference type="Proteomes" id="UP001597124"/>
    </source>
</evidence>
<gene>
    <name evidence="10" type="ORF">ACFQ00_12130</name>
</gene>
<feature type="transmembrane region" description="Helical" evidence="8">
    <location>
        <begin position="149"/>
        <end position="171"/>
    </location>
</feature>
<comment type="subcellular location">
    <subcellularLocation>
        <location evidence="1">Cell membrane</location>
        <topology evidence="1">Multi-pass membrane protein</topology>
    </subcellularLocation>
</comment>
<evidence type="ECO:0000256" key="4">
    <source>
        <dbReference type="ARBA" id="ARBA00022692"/>
    </source>
</evidence>
<feature type="transmembrane region" description="Helical" evidence="8">
    <location>
        <begin position="389"/>
        <end position="408"/>
    </location>
</feature>
<evidence type="ECO:0000256" key="3">
    <source>
        <dbReference type="ARBA" id="ARBA00022475"/>
    </source>
</evidence>
<feature type="transmembrane region" description="Helical" evidence="8">
    <location>
        <begin position="46"/>
        <end position="63"/>
    </location>
</feature>
<dbReference type="Proteomes" id="UP001597124">
    <property type="component" value="Unassembled WGS sequence"/>
</dbReference>
<dbReference type="PANTHER" id="PTHR43528:SF3">
    <property type="entry name" value="CITRATE-PROTON SYMPORTER"/>
    <property type="match status" value="1"/>
</dbReference>
<dbReference type="Gene3D" id="1.20.1250.20">
    <property type="entry name" value="MFS general substrate transporter like domains"/>
    <property type="match status" value="2"/>
</dbReference>
<keyword evidence="6 8" id="KW-1133">Transmembrane helix</keyword>
<feature type="transmembrane region" description="Helical" evidence="8">
    <location>
        <begin position="107"/>
        <end position="128"/>
    </location>
</feature>
<keyword evidence="4 8" id="KW-0812">Transmembrane</keyword>
<evidence type="ECO:0000256" key="7">
    <source>
        <dbReference type="ARBA" id="ARBA00023136"/>
    </source>
</evidence>
<dbReference type="RefSeq" id="WP_381491052.1">
    <property type="nucleotide sequence ID" value="NZ_JBHTIK010000006.1"/>
</dbReference>
<reference evidence="11" key="1">
    <citation type="journal article" date="2019" name="Int. J. Syst. Evol. Microbiol.">
        <title>The Global Catalogue of Microorganisms (GCM) 10K type strain sequencing project: providing services to taxonomists for standard genome sequencing and annotation.</title>
        <authorList>
            <consortium name="The Broad Institute Genomics Platform"/>
            <consortium name="The Broad Institute Genome Sequencing Center for Infectious Disease"/>
            <person name="Wu L."/>
            <person name="Ma J."/>
        </authorList>
    </citation>
    <scope>NUCLEOTIDE SEQUENCE [LARGE SCALE GENOMIC DNA]</scope>
    <source>
        <strain evidence="11">CCUG 52537</strain>
    </source>
</reference>
<feature type="transmembrane region" description="Helical" evidence="8">
    <location>
        <begin position="357"/>
        <end position="383"/>
    </location>
</feature>
<feature type="transmembrane region" description="Helical" evidence="8">
    <location>
        <begin position="183"/>
        <end position="203"/>
    </location>
</feature>
<feature type="transmembrane region" description="Helical" evidence="8">
    <location>
        <begin position="12"/>
        <end position="34"/>
    </location>
</feature>
<dbReference type="InterPro" id="IPR020846">
    <property type="entry name" value="MFS_dom"/>
</dbReference>
<keyword evidence="2" id="KW-0813">Transport</keyword>
<name>A0ABW3C625_SPHXN</name>
<comment type="caution">
    <text evidence="10">The sequence shown here is derived from an EMBL/GenBank/DDBJ whole genome shotgun (WGS) entry which is preliminary data.</text>
</comment>
<keyword evidence="5" id="KW-0769">Symport</keyword>
<feature type="transmembrane region" description="Helical" evidence="8">
    <location>
        <begin position="265"/>
        <end position="285"/>
    </location>
</feature>
<feature type="transmembrane region" description="Helical" evidence="8">
    <location>
        <begin position="323"/>
        <end position="345"/>
    </location>
</feature>
<dbReference type="PROSITE" id="PS50850">
    <property type="entry name" value="MFS"/>
    <property type="match status" value="1"/>
</dbReference>
<proteinExistence type="predicted"/>
<dbReference type="PANTHER" id="PTHR43528">
    <property type="entry name" value="ALPHA-KETOGLUTARATE PERMEASE"/>
    <property type="match status" value="1"/>
</dbReference>
<protein>
    <submittedName>
        <fullName evidence="10">MFS transporter</fullName>
    </submittedName>
</protein>
<feature type="transmembrane region" description="Helical" evidence="8">
    <location>
        <begin position="83"/>
        <end position="101"/>
    </location>
</feature>
<evidence type="ECO:0000256" key="6">
    <source>
        <dbReference type="ARBA" id="ARBA00022989"/>
    </source>
</evidence>
<dbReference type="EMBL" id="JBHTIK010000006">
    <property type="protein sequence ID" value="MFD0849076.1"/>
    <property type="molecule type" value="Genomic_DNA"/>
</dbReference>
<evidence type="ECO:0000256" key="1">
    <source>
        <dbReference type="ARBA" id="ARBA00004651"/>
    </source>
</evidence>
<dbReference type="InterPro" id="IPR036259">
    <property type="entry name" value="MFS_trans_sf"/>
</dbReference>
<keyword evidence="7 8" id="KW-0472">Membrane</keyword>
<sequence>MTGQVSIKRRHLAGIVMGNVLEFYDFTVFGFFALQISRNFFPTDDAFSGLLLALATFGVGFLGRPVGAHYIGRYGDRVGRKPAMLLSFSLMGGALLVIALTPPHHMIGVAGAVIVVIARLVQGFAIGGEVGPTTAMLIEAAPRGRKGMYGGWQIASQGMAILLAGGVGLTISSQLPPADVDAWGWRVALLLGAALLPLGFWLRRTLPETLPEDVAAADHQPSQSASLSFISLGIVLILSGTVVNYTLQYLTTYAITTLALDPVTAFASTSVVGGCLMLFGLAGGFLSDFTGRKPMVILPRILLLLLAYPVFSNLVAAPSEQGLLIGAAMLAALYALSTAAANVSVAEGLPRAQRSRLYALIYSIAVAVFGGTTQFIIAALIKWTGNPVAPAWCMVAASIAAIAVAFAMRETVGERRRFRAPKAIAEGAGA</sequence>
<dbReference type="SUPFAM" id="SSF103473">
    <property type="entry name" value="MFS general substrate transporter"/>
    <property type="match status" value="1"/>
</dbReference>
<evidence type="ECO:0000256" key="5">
    <source>
        <dbReference type="ARBA" id="ARBA00022847"/>
    </source>
</evidence>
<keyword evidence="3" id="KW-1003">Cell membrane</keyword>
<evidence type="ECO:0000256" key="2">
    <source>
        <dbReference type="ARBA" id="ARBA00022448"/>
    </source>
</evidence>
<dbReference type="InterPro" id="IPR011701">
    <property type="entry name" value="MFS"/>
</dbReference>